<feature type="compositionally biased region" description="Polar residues" evidence="1">
    <location>
        <begin position="1"/>
        <end position="45"/>
    </location>
</feature>
<evidence type="ECO:0000313" key="3">
    <source>
        <dbReference type="Proteomes" id="UP000231279"/>
    </source>
</evidence>
<dbReference type="EMBL" id="NKXS01001253">
    <property type="protein sequence ID" value="PIN19555.1"/>
    <property type="molecule type" value="Genomic_DNA"/>
</dbReference>
<accession>A0A2G9HPW5</accession>
<dbReference type="OrthoDB" id="2016966at2759"/>
<organism evidence="2 3">
    <name type="scientific">Handroanthus impetiginosus</name>
    <dbReference type="NCBI Taxonomy" id="429701"/>
    <lineage>
        <taxon>Eukaryota</taxon>
        <taxon>Viridiplantae</taxon>
        <taxon>Streptophyta</taxon>
        <taxon>Embryophyta</taxon>
        <taxon>Tracheophyta</taxon>
        <taxon>Spermatophyta</taxon>
        <taxon>Magnoliopsida</taxon>
        <taxon>eudicotyledons</taxon>
        <taxon>Gunneridae</taxon>
        <taxon>Pentapetalae</taxon>
        <taxon>asterids</taxon>
        <taxon>lamiids</taxon>
        <taxon>Lamiales</taxon>
        <taxon>Bignoniaceae</taxon>
        <taxon>Crescentiina</taxon>
        <taxon>Tabebuia alliance</taxon>
        <taxon>Handroanthus</taxon>
    </lineage>
</organism>
<evidence type="ECO:0000313" key="2">
    <source>
        <dbReference type="EMBL" id="PIN19555.1"/>
    </source>
</evidence>
<comment type="caution">
    <text evidence="2">The sequence shown here is derived from an EMBL/GenBank/DDBJ whole genome shotgun (WGS) entry which is preliminary data.</text>
</comment>
<dbReference type="Proteomes" id="UP000231279">
    <property type="component" value="Unassembled WGS sequence"/>
</dbReference>
<proteinExistence type="predicted"/>
<feature type="compositionally biased region" description="Polar residues" evidence="1">
    <location>
        <begin position="121"/>
        <end position="138"/>
    </location>
</feature>
<feature type="region of interest" description="Disordered" evidence="1">
    <location>
        <begin position="1"/>
        <end position="193"/>
    </location>
</feature>
<evidence type="ECO:0000256" key="1">
    <source>
        <dbReference type="SAM" id="MobiDB-lite"/>
    </source>
</evidence>
<feature type="compositionally biased region" description="Basic and acidic residues" evidence="1">
    <location>
        <begin position="95"/>
        <end position="117"/>
    </location>
</feature>
<feature type="compositionally biased region" description="Acidic residues" evidence="1">
    <location>
        <begin position="64"/>
        <end position="79"/>
    </location>
</feature>
<keyword evidence="3" id="KW-1185">Reference proteome</keyword>
<name>A0A2G9HPW5_9LAMI</name>
<dbReference type="AlphaFoldDB" id="A0A2G9HPW5"/>
<protein>
    <submittedName>
        <fullName evidence="2">Uncharacterized protein</fullName>
    </submittedName>
</protein>
<sequence length="193" mass="20578">MEDTSPCGTQGKNSEAISGSITSSGDQNPTDNLSSTGLSDNQQINEGDKTNEATDPQKISAEEHDIEEEEAGCEEEEDNISVAKSEPETDITTEPQRKSDDEEEQKKEDDSEPHGREPLTAPTTASNLVSSAKGSSENGGKPAKRRVTWSPHLVRVLTSEDETDKSDDQEEGAGENKQENGGKGTDANEGGEA</sequence>
<gene>
    <name evidence="2" type="ORF">CDL12_07753</name>
</gene>
<reference evidence="3" key="1">
    <citation type="journal article" date="2018" name="Gigascience">
        <title>Genome assembly of the Pink Ipe (Handroanthus impetiginosus, Bignoniaceae), a highly valued, ecologically keystone Neotropical timber forest tree.</title>
        <authorList>
            <person name="Silva-Junior O.B."/>
            <person name="Grattapaglia D."/>
            <person name="Novaes E."/>
            <person name="Collevatti R.G."/>
        </authorList>
    </citation>
    <scope>NUCLEOTIDE SEQUENCE [LARGE SCALE GENOMIC DNA]</scope>
    <source>
        <strain evidence="3">cv. UFG-1</strain>
    </source>
</reference>
<feature type="compositionally biased region" description="Acidic residues" evidence="1">
    <location>
        <begin position="159"/>
        <end position="173"/>
    </location>
</feature>